<gene>
    <name evidence="6" type="ORF">IQ19_05656</name>
</gene>
<dbReference type="EMBL" id="VLKI01000042">
    <property type="protein sequence ID" value="TWH77082.1"/>
    <property type="molecule type" value="Genomic_DNA"/>
</dbReference>
<dbReference type="Gene3D" id="1.10.357.10">
    <property type="entry name" value="Tetracycline Repressor, domain 2"/>
    <property type="match status" value="1"/>
</dbReference>
<feature type="domain" description="HTH tetR-type" evidence="5">
    <location>
        <begin position="18"/>
        <end position="78"/>
    </location>
</feature>
<dbReference type="GeneID" id="65406696"/>
<dbReference type="InterPro" id="IPR009057">
    <property type="entry name" value="Homeodomain-like_sf"/>
</dbReference>
<sequence length="209" mass="23820">MNKPLNITQKPKLTKKGQETRSRIIVAAAELMYEQGVARTTIEDVQHKANISSSQMYHYFKEKKELVLEVISYQTSKVIGNHRRYLSDLDSFEALNAWRDFIVDIQIKRNCEGGCPLGSLASELVEINTEAHQEIMSSFFEWEDSIRKGLRYMLNRGELNSNADPDKLALALLAALQGGLLLTQVRRDPEPIIIALDTMIEHINSFKKI</sequence>
<comment type="caution">
    <text evidence="6">The sequence shown here is derived from an EMBL/GenBank/DDBJ whole genome shotgun (WGS) entry which is preliminary data.</text>
</comment>
<keyword evidence="1" id="KW-0805">Transcription regulation</keyword>
<evidence type="ECO:0000313" key="7">
    <source>
        <dbReference type="Proteomes" id="UP000318667"/>
    </source>
</evidence>
<evidence type="ECO:0000313" key="6">
    <source>
        <dbReference type="EMBL" id="TWH77082.1"/>
    </source>
</evidence>
<dbReference type="AlphaFoldDB" id="A0A562J1P4"/>
<dbReference type="PANTHER" id="PTHR47506">
    <property type="entry name" value="TRANSCRIPTIONAL REGULATORY PROTEIN"/>
    <property type="match status" value="1"/>
</dbReference>
<dbReference type="SUPFAM" id="SSF46689">
    <property type="entry name" value="Homeodomain-like"/>
    <property type="match status" value="1"/>
</dbReference>
<protein>
    <submittedName>
        <fullName evidence="6">TetR family transcriptional regulator</fullName>
    </submittedName>
</protein>
<proteinExistence type="predicted"/>
<evidence type="ECO:0000256" key="4">
    <source>
        <dbReference type="PROSITE-ProRule" id="PRU00335"/>
    </source>
</evidence>
<dbReference type="GO" id="GO:0003677">
    <property type="term" value="F:DNA binding"/>
    <property type="evidence" value="ECO:0007669"/>
    <property type="project" value="UniProtKB-UniRule"/>
</dbReference>
<dbReference type="Pfam" id="PF16925">
    <property type="entry name" value="TetR_C_13"/>
    <property type="match status" value="1"/>
</dbReference>
<dbReference type="InterPro" id="IPR001647">
    <property type="entry name" value="HTH_TetR"/>
</dbReference>
<feature type="DNA-binding region" description="H-T-H motif" evidence="4">
    <location>
        <begin position="41"/>
        <end position="60"/>
    </location>
</feature>
<dbReference type="PRINTS" id="PR00455">
    <property type="entry name" value="HTHTETR"/>
</dbReference>
<dbReference type="SUPFAM" id="SSF48498">
    <property type="entry name" value="Tetracyclin repressor-like, C-terminal domain"/>
    <property type="match status" value="1"/>
</dbReference>
<evidence type="ECO:0000259" key="5">
    <source>
        <dbReference type="PROSITE" id="PS50977"/>
    </source>
</evidence>
<dbReference type="Proteomes" id="UP000318667">
    <property type="component" value="Unassembled WGS sequence"/>
</dbReference>
<dbReference type="PANTHER" id="PTHR47506:SF3">
    <property type="entry name" value="HTH-TYPE TRANSCRIPTIONAL REGULATOR LMRA"/>
    <property type="match status" value="1"/>
</dbReference>
<name>A0A562J1P4_9BACI</name>
<dbReference type="InterPro" id="IPR011075">
    <property type="entry name" value="TetR_C"/>
</dbReference>
<evidence type="ECO:0000256" key="2">
    <source>
        <dbReference type="ARBA" id="ARBA00023125"/>
    </source>
</evidence>
<dbReference type="Pfam" id="PF00440">
    <property type="entry name" value="TetR_N"/>
    <property type="match status" value="1"/>
</dbReference>
<keyword evidence="2 4" id="KW-0238">DNA-binding</keyword>
<evidence type="ECO:0000256" key="1">
    <source>
        <dbReference type="ARBA" id="ARBA00023015"/>
    </source>
</evidence>
<evidence type="ECO:0000256" key="3">
    <source>
        <dbReference type="ARBA" id="ARBA00023163"/>
    </source>
</evidence>
<reference evidence="6 7" key="1">
    <citation type="journal article" date="2015" name="Stand. Genomic Sci.">
        <title>Genomic Encyclopedia of Bacterial and Archaeal Type Strains, Phase III: the genomes of soil and plant-associated and newly described type strains.</title>
        <authorList>
            <person name="Whitman W.B."/>
            <person name="Woyke T."/>
            <person name="Klenk H.P."/>
            <person name="Zhou Y."/>
            <person name="Lilburn T.G."/>
            <person name="Beck B.J."/>
            <person name="De Vos P."/>
            <person name="Vandamme P."/>
            <person name="Eisen J.A."/>
            <person name="Garrity G."/>
            <person name="Hugenholtz P."/>
            <person name="Kyrpides N.C."/>
        </authorList>
    </citation>
    <scope>NUCLEOTIDE SEQUENCE [LARGE SCALE GENOMIC DNA]</scope>
    <source>
        <strain evidence="6 7">CGMCC 1.10115</strain>
    </source>
</reference>
<dbReference type="OrthoDB" id="9814703at2"/>
<dbReference type="PROSITE" id="PS50977">
    <property type="entry name" value="HTH_TETR_2"/>
    <property type="match status" value="1"/>
</dbReference>
<dbReference type="RefSeq" id="WP_144546964.1">
    <property type="nucleotide sequence ID" value="NZ_VLKI01000042.1"/>
</dbReference>
<dbReference type="InterPro" id="IPR036271">
    <property type="entry name" value="Tet_transcr_reg_TetR-rel_C_sf"/>
</dbReference>
<accession>A0A562J1P4</accession>
<keyword evidence="3" id="KW-0804">Transcription</keyword>
<organism evidence="6 7">
    <name type="scientific">Cytobacillus oceanisediminis</name>
    <dbReference type="NCBI Taxonomy" id="665099"/>
    <lineage>
        <taxon>Bacteria</taxon>
        <taxon>Bacillati</taxon>
        <taxon>Bacillota</taxon>
        <taxon>Bacilli</taxon>
        <taxon>Bacillales</taxon>
        <taxon>Bacillaceae</taxon>
        <taxon>Cytobacillus</taxon>
    </lineage>
</organism>
<keyword evidence="7" id="KW-1185">Reference proteome</keyword>